<dbReference type="InterPro" id="IPR048279">
    <property type="entry name" value="MdtK-like"/>
</dbReference>
<protein>
    <submittedName>
        <fullName evidence="9">MATE family efflux transporter</fullName>
    </submittedName>
</protein>
<keyword evidence="10" id="KW-1185">Reference proteome</keyword>
<dbReference type="InterPro" id="IPR047135">
    <property type="entry name" value="YsiQ"/>
</dbReference>
<comment type="similarity">
    <text evidence="2">Belongs to the multi antimicrobial extrusion (MATE) (TC 2.A.66.1) family.</text>
</comment>
<comment type="subcellular location">
    <subcellularLocation>
        <location evidence="1">Cell membrane</location>
        <topology evidence="1">Multi-pass membrane protein</topology>
    </subcellularLocation>
</comment>
<feature type="transmembrane region" description="Helical" evidence="8">
    <location>
        <begin position="129"/>
        <end position="151"/>
    </location>
</feature>
<dbReference type="Proteomes" id="UP000831537">
    <property type="component" value="Chromosome"/>
</dbReference>
<evidence type="ECO:0000313" key="10">
    <source>
        <dbReference type="Proteomes" id="UP000831537"/>
    </source>
</evidence>
<feature type="transmembrane region" description="Helical" evidence="8">
    <location>
        <begin position="384"/>
        <end position="404"/>
    </location>
</feature>
<feature type="transmembrane region" description="Helical" evidence="8">
    <location>
        <begin position="319"/>
        <end position="339"/>
    </location>
</feature>
<sequence>MNQQNTKKLSLYALTWPIFIEIMLHMLMGNIDTLMLSQYSDHSVGAVGVANQILSVVIVMFGFVAAGVSVLVAQNLGAEKPTTAGKIAVSSLSLNLIFSLSLSLLLFLFSDGILHFMNIPAELMGEASTYLNIVGGFIFVQALIMTVSAILRSYGYTKDTMYVTILMNIINAAGNYFMIFGPFGLPVFGVEGVAYMTMISRFVGFIILLVILLWRNGKHLPLTSLYKYEKNHIKDLLRIGLPSAGEELSYNASQMVITIFIAQMGTLFITTRVYVENSMLFLMLFSIAIGQGTQILIGHMMGAGQIEEAYKRGVKSLKIAIVISTLAAILFYFTGSTLLEFFTDDLTIIEMGMTLLLVTIILEPGRAFNLVLINSLRAAGDVQFPVVVGIISMWGISVTFAWFFGIYLELGLLGVWIGYIADEWLRGILMWRRWKSRVWTRNVFIRDEQNE</sequence>
<accession>A0ABY4GQL9</accession>
<dbReference type="EMBL" id="CP095071">
    <property type="protein sequence ID" value="UOQ86539.1"/>
    <property type="molecule type" value="Genomic_DNA"/>
</dbReference>
<reference evidence="9 10" key="1">
    <citation type="submission" date="2022-04" db="EMBL/GenBank/DDBJ databases">
        <title>Gracilibacillus sp. isolated from saltern.</title>
        <authorList>
            <person name="Won M."/>
            <person name="Lee C.-M."/>
            <person name="Woen H.-Y."/>
            <person name="Kwon S.-W."/>
        </authorList>
    </citation>
    <scope>NUCLEOTIDE SEQUENCE [LARGE SCALE GENOMIC DNA]</scope>
    <source>
        <strain evidence="9 10">SSPM10-3</strain>
    </source>
</reference>
<evidence type="ECO:0000256" key="8">
    <source>
        <dbReference type="SAM" id="Phobius"/>
    </source>
</evidence>
<dbReference type="NCBIfam" id="TIGR00797">
    <property type="entry name" value="matE"/>
    <property type="match status" value="1"/>
</dbReference>
<evidence type="ECO:0000256" key="5">
    <source>
        <dbReference type="ARBA" id="ARBA00022692"/>
    </source>
</evidence>
<evidence type="ECO:0000256" key="7">
    <source>
        <dbReference type="ARBA" id="ARBA00023136"/>
    </source>
</evidence>
<feature type="transmembrane region" description="Helical" evidence="8">
    <location>
        <begin position="280"/>
        <end position="298"/>
    </location>
</feature>
<keyword evidence="4" id="KW-1003">Cell membrane</keyword>
<feature type="transmembrane region" description="Helical" evidence="8">
    <location>
        <begin position="9"/>
        <end position="29"/>
    </location>
</feature>
<feature type="transmembrane region" description="Helical" evidence="8">
    <location>
        <begin position="163"/>
        <end position="181"/>
    </location>
</feature>
<feature type="transmembrane region" description="Helical" evidence="8">
    <location>
        <begin position="49"/>
        <end position="73"/>
    </location>
</feature>
<feature type="transmembrane region" description="Helical" evidence="8">
    <location>
        <begin position="94"/>
        <end position="117"/>
    </location>
</feature>
<evidence type="ECO:0000256" key="2">
    <source>
        <dbReference type="ARBA" id="ARBA00010199"/>
    </source>
</evidence>
<evidence type="ECO:0000256" key="3">
    <source>
        <dbReference type="ARBA" id="ARBA00022448"/>
    </source>
</evidence>
<feature type="transmembrane region" description="Helical" evidence="8">
    <location>
        <begin position="255"/>
        <end position="274"/>
    </location>
</feature>
<dbReference type="Pfam" id="PF01554">
    <property type="entry name" value="MatE"/>
    <property type="match status" value="2"/>
</dbReference>
<proteinExistence type="inferred from homology"/>
<evidence type="ECO:0000256" key="6">
    <source>
        <dbReference type="ARBA" id="ARBA00022989"/>
    </source>
</evidence>
<dbReference type="RefSeq" id="WP_244746905.1">
    <property type="nucleotide sequence ID" value="NZ_CP095071.1"/>
</dbReference>
<dbReference type="PANTHER" id="PTHR42925">
    <property type="entry name" value="MULTIDRUG AND TOXIN EFFLUX PROTEIN MATE FAMILY"/>
    <property type="match status" value="1"/>
</dbReference>
<dbReference type="PIRSF" id="PIRSF006603">
    <property type="entry name" value="DinF"/>
    <property type="match status" value="1"/>
</dbReference>
<feature type="transmembrane region" description="Helical" evidence="8">
    <location>
        <begin position="351"/>
        <end position="372"/>
    </location>
</feature>
<dbReference type="CDD" id="cd13134">
    <property type="entry name" value="MATE_like_8"/>
    <property type="match status" value="1"/>
</dbReference>
<gene>
    <name evidence="9" type="ORF">MUN87_06535</name>
</gene>
<evidence type="ECO:0000256" key="4">
    <source>
        <dbReference type="ARBA" id="ARBA00022475"/>
    </source>
</evidence>
<dbReference type="InterPro" id="IPR002528">
    <property type="entry name" value="MATE_fam"/>
</dbReference>
<name>A0ABY4GQL9_9BACI</name>
<feature type="transmembrane region" description="Helical" evidence="8">
    <location>
        <begin position="193"/>
        <end position="214"/>
    </location>
</feature>
<keyword evidence="3" id="KW-0813">Transport</keyword>
<keyword evidence="7 8" id="KW-0472">Membrane</keyword>
<keyword evidence="6 8" id="KW-1133">Transmembrane helix</keyword>
<evidence type="ECO:0000256" key="1">
    <source>
        <dbReference type="ARBA" id="ARBA00004651"/>
    </source>
</evidence>
<dbReference type="PANTHER" id="PTHR42925:SF1">
    <property type="entry name" value="VIRULENCE FACTOR MVIN"/>
    <property type="match status" value="1"/>
</dbReference>
<organism evidence="9 10">
    <name type="scientific">Gracilibacillus salinarum</name>
    <dbReference type="NCBI Taxonomy" id="2932255"/>
    <lineage>
        <taxon>Bacteria</taxon>
        <taxon>Bacillati</taxon>
        <taxon>Bacillota</taxon>
        <taxon>Bacilli</taxon>
        <taxon>Bacillales</taxon>
        <taxon>Bacillaceae</taxon>
        <taxon>Gracilibacillus</taxon>
    </lineage>
</organism>
<evidence type="ECO:0000313" key="9">
    <source>
        <dbReference type="EMBL" id="UOQ86539.1"/>
    </source>
</evidence>
<keyword evidence="5 8" id="KW-0812">Transmembrane</keyword>